<dbReference type="GO" id="GO:0008766">
    <property type="term" value="F:UDP-N-acetylmuramoylalanyl-D-glutamyl-2,6-diaminopimelate-D-alanyl-D-alanine ligase activity"/>
    <property type="evidence" value="ECO:0007669"/>
    <property type="project" value="RHEA"/>
</dbReference>
<feature type="domain" description="Mur ligase N-terminal catalytic" evidence="12">
    <location>
        <begin position="26"/>
        <end position="104"/>
    </location>
</feature>
<keyword evidence="2 10" id="KW-0436">Ligase</keyword>
<dbReference type="OrthoDB" id="9801978at2"/>
<dbReference type="Gene3D" id="3.40.1390.10">
    <property type="entry name" value="MurE/MurF, N-terminal domain"/>
    <property type="match status" value="1"/>
</dbReference>
<sequence length="479" mass="51454">MKKTGIKYILESMHGAKLISDTGSKEITSVAIDSRQVKSGTLFFAVIGERNDGHDFLPAVKESGCLAAVVSNPDWAKKISETGDMTVILVNNTRDALMQLAKQYMADWKDLIKVAVTGSVGKTSTKDFLGAVLSAKYKTGKTPGNLNSDYGVPLTVFGFEDDIEAAVIEMGAGESVHISELADIVRPQIGVVTNVGTSHLEVFGTRENLSIEKLGITKYFNDKETVIVNSDCDMLTRQKVSKIVPSDTEILTVGSKDDDNFIFRDIKDGGIDGVSCILDVQTGDEDYDGTFELTIPVVGSHNLGNAALAVAAGTRLDIKPKDAILALANTHFSSGRLEIDRRDNLTIINDAYNASPESMKAGIKMLMASKAERHVAILGAMFELGDDSVELHRSVGTYAVDVGLELLITIGSNAEAIASAAEDAFIGAEHNIASRTRVISYKDKNEAIKDLNAILHKGDLILVKASRGMKLEEVISAII</sequence>
<keyword evidence="5 10" id="KW-0067">ATP-binding</keyword>
<dbReference type="GO" id="GO:0005524">
    <property type="term" value="F:ATP binding"/>
    <property type="evidence" value="ECO:0007669"/>
    <property type="project" value="UniProtKB-UniRule"/>
</dbReference>
<organism evidence="15 16">
    <name type="scientific">Mogibacterium diversum</name>
    <dbReference type="NCBI Taxonomy" id="114527"/>
    <lineage>
        <taxon>Bacteria</taxon>
        <taxon>Bacillati</taxon>
        <taxon>Bacillota</taxon>
        <taxon>Clostridia</taxon>
        <taxon>Peptostreptococcales</taxon>
        <taxon>Anaerovoracaceae</taxon>
        <taxon>Mogibacterium</taxon>
    </lineage>
</organism>
<dbReference type="InterPro" id="IPR004101">
    <property type="entry name" value="Mur_ligase_C"/>
</dbReference>
<keyword evidence="16" id="KW-1185">Reference proteome</keyword>
<dbReference type="InterPro" id="IPR036615">
    <property type="entry name" value="Mur_ligase_C_dom_sf"/>
</dbReference>
<dbReference type="GO" id="GO:0008360">
    <property type="term" value="P:regulation of cell shape"/>
    <property type="evidence" value="ECO:0007669"/>
    <property type="project" value="UniProtKB-KW"/>
</dbReference>
<evidence type="ECO:0000256" key="5">
    <source>
        <dbReference type="ARBA" id="ARBA00022840"/>
    </source>
</evidence>
<dbReference type="GO" id="GO:0071555">
    <property type="term" value="P:cell wall organization"/>
    <property type="evidence" value="ECO:0007669"/>
    <property type="project" value="UniProtKB-KW"/>
</dbReference>
<dbReference type="InterPro" id="IPR005863">
    <property type="entry name" value="UDP-N-AcMur_synth"/>
</dbReference>
<evidence type="ECO:0000256" key="4">
    <source>
        <dbReference type="ARBA" id="ARBA00022741"/>
    </source>
</evidence>
<keyword evidence="9 10" id="KW-0961">Cell wall biogenesis/degradation</keyword>
<keyword evidence="7 10" id="KW-0573">Peptidoglycan synthesis</keyword>
<dbReference type="GO" id="GO:0051301">
    <property type="term" value="P:cell division"/>
    <property type="evidence" value="ECO:0007669"/>
    <property type="project" value="UniProtKB-KW"/>
</dbReference>
<dbReference type="SUPFAM" id="SSF53244">
    <property type="entry name" value="MurD-like peptide ligases, peptide-binding domain"/>
    <property type="match status" value="1"/>
</dbReference>
<dbReference type="GO" id="GO:0005737">
    <property type="term" value="C:cytoplasm"/>
    <property type="evidence" value="ECO:0007669"/>
    <property type="project" value="UniProtKB-SubCell"/>
</dbReference>
<dbReference type="SUPFAM" id="SSF53623">
    <property type="entry name" value="MurD-like peptide ligases, catalytic domain"/>
    <property type="match status" value="1"/>
</dbReference>
<dbReference type="HAMAP" id="MF_02019">
    <property type="entry name" value="MurF"/>
    <property type="match status" value="1"/>
</dbReference>
<dbReference type="InterPro" id="IPR000713">
    <property type="entry name" value="Mur_ligase_N"/>
</dbReference>
<dbReference type="Pfam" id="PF08245">
    <property type="entry name" value="Mur_ligase_M"/>
    <property type="match status" value="1"/>
</dbReference>
<keyword evidence="8 10" id="KW-0131">Cell cycle</keyword>
<dbReference type="UniPathway" id="UPA00219"/>
<dbReference type="SUPFAM" id="SSF63418">
    <property type="entry name" value="MurE/MurF N-terminal domain"/>
    <property type="match status" value="1"/>
</dbReference>
<dbReference type="GeneID" id="78390949"/>
<dbReference type="Proteomes" id="UP000237883">
    <property type="component" value="Chromosome"/>
</dbReference>
<comment type="function">
    <text evidence="10 11">Involved in cell wall formation. Catalyzes the final step in the synthesis of UDP-N-acetylmuramoyl-pentapeptide, the precursor of murein.</text>
</comment>
<keyword evidence="6 10" id="KW-0133">Cell shape</keyword>
<evidence type="ECO:0000256" key="11">
    <source>
        <dbReference type="RuleBase" id="RU004136"/>
    </source>
</evidence>
<evidence type="ECO:0000259" key="13">
    <source>
        <dbReference type="Pfam" id="PF02875"/>
    </source>
</evidence>
<dbReference type="InterPro" id="IPR051046">
    <property type="entry name" value="MurCDEF_CellWall_CoF430Synth"/>
</dbReference>
<dbReference type="InterPro" id="IPR035911">
    <property type="entry name" value="MurE/MurF_N"/>
</dbReference>
<accession>A0A2S0L329</accession>
<evidence type="ECO:0000256" key="10">
    <source>
        <dbReference type="HAMAP-Rule" id="MF_02019"/>
    </source>
</evidence>
<evidence type="ECO:0000256" key="9">
    <source>
        <dbReference type="ARBA" id="ARBA00023316"/>
    </source>
</evidence>
<comment type="catalytic activity">
    <reaction evidence="10 11">
        <text>D-alanyl-D-alanine + UDP-N-acetyl-alpha-D-muramoyl-L-alanyl-gamma-D-glutamyl-meso-2,6-diaminopimelate + ATP = UDP-N-acetyl-alpha-D-muramoyl-L-alanyl-gamma-D-glutamyl-meso-2,6-diaminopimeloyl-D-alanyl-D-alanine + ADP + phosphate + H(+)</text>
        <dbReference type="Rhea" id="RHEA:28374"/>
        <dbReference type="ChEBI" id="CHEBI:15378"/>
        <dbReference type="ChEBI" id="CHEBI:30616"/>
        <dbReference type="ChEBI" id="CHEBI:43474"/>
        <dbReference type="ChEBI" id="CHEBI:57822"/>
        <dbReference type="ChEBI" id="CHEBI:61386"/>
        <dbReference type="ChEBI" id="CHEBI:83905"/>
        <dbReference type="ChEBI" id="CHEBI:456216"/>
        <dbReference type="EC" id="6.3.2.10"/>
    </reaction>
</comment>
<dbReference type="GO" id="GO:0009252">
    <property type="term" value="P:peptidoglycan biosynthetic process"/>
    <property type="evidence" value="ECO:0007669"/>
    <property type="project" value="UniProtKB-UniRule"/>
</dbReference>
<dbReference type="Gene3D" id="3.40.1190.10">
    <property type="entry name" value="Mur-like, catalytic domain"/>
    <property type="match status" value="1"/>
</dbReference>
<evidence type="ECO:0000256" key="7">
    <source>
        <dbReference type="ARBA" id="ARBA00022984"/>
    </source>
</evidence>
<comment type="pathway">
    <text evidence="10 11">Cell wall biogenesis; peptidoglycan biosynthesis.</text>
</comment>
<dbReference type="EMBL" id="CP027228">
    <property type="protein sequence ID" value="AVM47634.1"/>
    <property type="molecule type" value="Genomic_DNA"/>
</dbReference>
<dbReference type="PANTHER" id="PTHR43024">
    <property type="entry name" value="UDP-N-ACETYLMURAMOYL-TRIPEPTIDE--D-ALANYL-D-ALANINE LIGASE"/>
    <property type="match status" value="1"/>
</dbReference>
<comment type="subcellular location">
    <subcellularLocation>
        <location evidence="10 11">Cytoplasm</location>
    </subcellularLocation>
</comment>
<dbReference type="KEGG" id="mdv:C5Q96_01615"/>
<dbReference type="PANTHER" id="PTHR43024:SF1">
    <property type="entry name" value="UDP-N-ACETYLMURAMOYL-TRIPEPTIDE--D-ALANYL-D-ALANINE LIGASE"/>
    <property type="match status" value="1"/>
</dbReference>
<dbReference type="AlphaFoldDB" id="A0A2S0L329"/>
<evidence type="ECO:0000256" key="3">
    <source>
        <dbReference type="ARBA" id="ARBA00022618"/>
    </source>
</evidence>
<keyword evidence="3 10" id="KW-0132">Cell division</keyword>
<comment type="similarity">
    <text evidence="10">Belongs to the MurCDEF family. MurF subfamily.</text>
</comment>
<evidence type="ECO:0000256" key="1">
    <source>
        <dbReference type="ARBA" id="ARBA00022490"/>
    </source>
</evidence>
<gene>
    <name evidence="10" type="primary">murF</name>
    <name evidence="15" type="ORF">C5Q96_01615</name>
</gene>
<proteinExistence type="inferred from homology"/>
<feature type="binding site" evidence="10">
    <location>
        <begin position="118"/>
        <end position="124"/>
    </location>
    <ligand>
        <name>ATP</name>
        <dbReference type="ChEBI" id="CHEBI:30616"/>
    </ligand>
</feature>
<dbReference type="Pfam" id="PF01225">
    <property type="entry name" value="Mur_ligase"/>
    <property type="match status" value="1"/>
</dbReference>
<evidence type="ECO:0000313" key="16">
    <source>
        <dbReference type="Proteomes" id="UP000237883"/>
    </source>
</evidence>
<reference evidence="16" key="1">
    <citation type="submission" date="2018-02" db="EMBL/GenBank/DDBJ databases">
        <authorList>
            <person name="Holder M.E."/>
            <person name="Ajami N.J."/>
            <person name="Petrosino J.F."/>
        </authorList>
    </citation>
    <scope>NUCLEOTIDE SEQUENCE [LARGE SCALE GENOMIC DNA]</scope>
    <source>
        <strain evidence="16">CCUG 47132</strain>
    </source>
</reference>
<keyword evidence="1 10" id="KW-0963">Cytoplasm</keyword>
<dbReference type="GO" id="GO:0047480">
    <property type="term" value="F:UDP-N-acetylmuramoyl-tripeptide-D-alanyl-D-alanine ligase activity"/>
    <property type="evidence" value="ECO:0007669"/>
    <property type="project" value="UniProtKB-UniRule"/>
</dbReference>
<dbReference type="NCBIfam" id="TIGR01143">
    <property type="entry name" value="murF"/>
    <property type="match status" value="1"/>
</dbReference>
<evidence type="ECO:0000256" key="2">
    <source>
        <dbReference type="ARBA" id="ARBA00022598"/>
    </source>
</evidence>
<evidence type="ECO:0000256" key="8">
    <source>
        <dbReference type="ARBA" id="ARBA00023306"/>
    </source>
</evidence>
<dbReference type="Gene3D" id="3.90.190.20">
    <property type="entry name" value="Mur ligase, C-terminal domain"/>
    <property type="match status" value="1"/>
</dbReference>
<dbReference type="EC" id="6.3.2.10" evidence="10 11"/>
<evidence type="ECO:0000259" key="14">
    <source>
        <dbReference type="Pfam" id="PF08245"/>
    </source>
</evidence>
<feature type="domain" description="Mur ligase C-terminal" evidence="13">
    <location>
        <begin position="335"/>
        <end position="467"/>
    </location>
</feature>
<protein>
    <recommendedName>
        <fullName evidence="10 11">UDP-N-acetylmuramoyl-tripeptide--D-alanyl-D-alanine ligase</fullName>
        <ecNumber evidence="10 11">6.3.2.10</ecNumber>
    </recommendedName>
    <alternativeName>
        <fullName evidence="10">D-alanyl-D-alanine-adding enzyme</fullName>
    </alternativeName>
</protein>
<name>A0A2S0L329_9FIRM</name>
<keyword evidence="4 10" id="KW-0547">Nucleotide-binding</keyword>
<dbReference type="Pfam" id="PF02875">
    <property type="entry name" value="Mur_ligase_C"/>
    <property type="match status" value="1"/>
</dbReference>
<evidence type="ECO:0000313" key="15">
    <source>
        <dbReference type="EMBL" id="AVM47634.1"/>
    </source>
</evidence>
<evidence type="ECO:0000256" key="6">
    <source>
        <dbReference type="ARBA" id="ARBA00022960"/>
    </source>
</evidence>
<dbReference type="InterPro" id="IPR036565">
    <property type="entry name" value="Mur-like_cat_sf"/>
</dbReference>
<evidence type="ECO:0000259" key="12">
    <source>
        <dbReference type="Pfam" id="PF01225"/>
    </source>
</evidence>
<dbReference type="RefSeq" id="WP_106056600.1">
    <property type="nucleotide sequence ID" value="NZ_CP027228.1"/>
</dbReference>
<dbReference type="InterPro" id="IPR013221">
    <property type="entry name" value="Mur_ligase_cen"/>
</dbReference>
<feature type="domain" description="Mur ligase central" evidence="14">
    <location>
        <begin position="116"/>
        <end position="312"/>
    </location>
</feature>